<dbReference type="Pfam" id="PF01702">
    <property type="entry name" value="TGT"/>
    <property type="match status" value="1"/>
</dbReference>
<name>A0A0W1ANZ4_9GAMM</name>
<evidence type="ECO:0000256" key="1">
    <source>
        <dbReference type="ARBA" id="ARBA00022723"/>
    </source>
</evidence>
<dbReference type="Gene3D" id="3.20.20.105">
    <property type="entry name" value="Queuine tRNA-ribosyltransferase-like"/>
    <property type="match status" value="2"/>
</dbReference>
<dbReference type="RefSeq" id="WP_058479024.1">
    <property type="nucleotide sequence ID" value="NZ_CAAAIQ010000017.1"/>
</dbReference>
<dbReference type="InterPro" id="IPR002616">
    <property type="entry name" value="tRNA_ribo_trans-like"/>
</dbReference>
<dbReference type="InterPro" id="IPR036511">
    <property type="entry name" value="TGT-like_sf"/>
</dbReference>
<sequence length="279" mass="31597">MLKLNQKFIPVLNTNAGMCLTGENWSEVGVNTLAVKLVLLMVKPGISVLKAIPNLNQYLGWSGDIILNCGDVIANREGIFTVISSYDGSKLQFTYTELLELIHQLKPKAALLPKKIMAVCPELLNQWDNSILPFFAEEELCTNPLIHSPGSYYHVTEQEDLKTIQKKIAQTSDRPCYLFGRINLELIRALQDYDQILIESDIPANNAMNGYVYSNQDLVDLNSPMQSMNFTTISENCQCLTCSQHFTRAYLHHLLRNTPLLCQRFLIQHNISYIQSAKL</sequence>
<evidence type="ECO:0000313" key="4">
    <source>
        <dbReference type="Proteomes" id="UP000054729"/>
    </source>
</evidence>
<dbReference type="SUPFAM" id="SSF51713">
    <property type="entry name" value="tRNA-guanine transglycosylase"/>
    <property type="match status" value="1"/>
</dbReference>
<dbReference type="GO" id="GO:0016740">
    <property type="term" value="F:transferase activity"/>
    <property type="evidence" value="ECO:0007669"/>
    <property type="project" value="UniProtKB-KW"/>
</dbReference>
<organism evidence="3 4">
    <name type="scientific">Legionella waltersii</name>
    <dbReference type="NCBI Taxonomy" id="66969"/>
    <lineage>
        <taxon>Bacteria</taxon>
        <taxon>Pseudomonadati</taxon>
        <taxon>Pseudomonadota</taxon>
        <taxon>Gammaproteobacteria</taxon>
        <taxon>Legionellales</taxon>
        <taxon>Legionellaceae</taxon>
        <taxon>Legionella</taxon>
    </lineage>
</organism>
<dbReference type="PANTHER" id="PTHR43468:SF1">
    <property type="entry name" value="TRNA-GUANOSINE(34) QUEUINE TRANSGLYCOSYLASE"/>
    <property type="match status" value="1"/>
</dbReference>
<accession>A0A0W1ANZ4</accession>
<keyword evidence="1" id="KW-0479">Metal-binding</keyword>
<dbReference type="PANTHER" id="PTHR43468">
    <property type="match status" value="1"/>
</dbReference>
<gene>
    <name evidence="3" type="primary">tgt</name>
    <name evidence="3" type="ORF">Lwal_0150</name>
</gene>
<dbReference type="OrthoDB" id="5647128at2"/>
<evidence type="ECO:0000259" key="2">
    <source>
        <dbReference type="Pfam" id="PF01702"/>
    </source>
</evidence>
<protein>
    <submittedName>
        <fullName evidence="3">Queuine tRNA-ribosyltransferase</fullName>
    </submittedName>
</protein>
<dbReference type="GO" id="GO:0006400">
    <property type="term" value="P:tRNA modification"/>
    <property type="evidence" value="ECO:0007669"/>
    <property type="project" value="InterPro"/>
</dbReference>
<keyword evidence="3" id="KW-0808">Transferase</keyword>
<reference evidence="3 4" key="1">
    <citation type="submission" date="2015-11" db="EMBL/GenBank/DDBJ databases">
        <title>Genomic analysis of 38 Legionella species identifies large and diverse effector repertoires.</title>
        <authorList>
            <person name="Burstein D."/>
            <person name="Amaro F."/>
            <person name="Zusman T."/>
            <person name="Lifshitz Z."/>
            <person name="Cohen O."/>
            <person name="Gilbert J.A."/>
            <person name="Pupko T."/>
            <person name="Shuman H.A."/>
            <person name="Segal G."/>
        </authorList>
    </citation>
    <scope>NUCLEOTIDE SEQUENCE [LARGE SCALE GENOMIC DNA]</scope>
    <source>
        <strain evidence="3 4">ATCC 51914</strain>
    </source>
</reference>
<comment type="caution">
    <text evidence="3">The sequence shown here is derived from an EMBL/GenBank/DDBJ whole genome shotgun (WGS) entry which is preliminary data.</text>
</comment>
<dbReference type="PATRIC" id="fig|66969.6.peg.165"/>
<dbReference type="STRING" id="66969.Lwal_0150"/>
<dbReference type="Proteomes" id="UP000054729">
    <property type="component" value="Unassembled WGS sequence"/>
</dbReference>
<keyword evidence="4" id="KW-1185">Reference proteome</keyword>
<dbReference type="GO" id="GO:0046872">
    <property type="term" value="F:metal ion binding"/>
    <property type="evidence" value="ECO:0007669"/>
    <property type="project" value="UniProtKB-KW"/>
</dbReference>
<proteinExistence type="predicted"/>
<evidence type="ECO:0000313" key="3">
    <source>
        <dbReference type="EMBL" id="KTD83034.1"/>
    </source>
</evidence>
<dbReference type="EMBL" id="LNZB01000004">
    <property type="protein sequence ID" value="KTD83034.1"/>
    <property type="molecule type" value="Genomic_DNA"/>
</dbReference>
<feature type="domain" description="tRNA-guanine(15) transglycosylase-like" evidence="2">
    <location>
        <begin position="164"/>
        <end position="275"/>
    </location>
</feature>
<dbReference type="AlphaFoldDB" id="A0A0W1ANZ4"/>